<dbReference type="OrthoDB" id="786280at2"/>
<dbReference type="Proteomes" id="UP000007435">
    <property type="component" value="Chromosome"/>
</dbReference>
<dbReference type="STRING" id="649349.Lbys_1760"/>
<reference evidence="2 3" key="2">
    <citation type="journal article" date="2011" name="Stand. Genomic Sci.">
        <title>Complete genome sequence of Leadbetterella byssophila type strain (4M15).</title>
        <authorList>
            <person name="Abt B."/>
            <person name="Teshima H."/>
            <person name="Lucas S."/>
            <person name="Lapidus A."/>
            <person name="Del Rio T.G."/>
            <person name="Nolan M."/>
            <person name="Tice H."/>
            <person name="Cheng J.F."/>
            <person name="Pitluck S."/>
            <person name="Liolios K."/>
            <person name="Pagani I."/>
            <person name="Ivanova N."/>
            <person name="Mavromatis K."/>
            <person name="Pati A."/>
            <person name="Tapia R."/>
            <person name="Han C."/>
            <person name="Goodwin L."/>
            <person name="Chen A."/>
            <person name="Palaniappan K."/>
            <person name="Land M."/>
            <person name="Hauser L."/>
            <person name="Chang Y.J."/>
            <person name="Jeffries C.D."/>
            <person name="Rohde M."/>
            <person name="Goker M."/>
            <person name="Tindall B.J."/>
            <person name="Detter J.C."/>
            <person name="Woyke T."/>
            <person name="Bristow J."/>
            <person name="Eisen J.A."/>
            <person name="Markowitz V."/>
            <person name="Hugenholtz P."/>
            <person name="Klenk H.P."/>
            <person name="Kyrpides N.C."/>
        </authorList>
    </citation>
    <scope>NUCLEOTIDE SEQUENCE [LARGE SCALE GENOMIC DNA]</scope>
    <source>
        <strain evidence="3">DSM 17132 / JCM 16389 / KACC 11308 / NBRC 106382 / 4M15</strain>
    </source>
</reference>
<protein>
    <submittedName>
        <fullName evidence="2">Glycosyl transferase family 2</fullName>
    </submittedName>
</protein>
<dbReference type="eggNOG" id="COG1215">
    <property type="taxonomic scope" value="Bacteria"/>
</dbReference>
<keyword evidence="3" id="KW-1185">Reference proteome</keyword>
<sequence length="332" mass="38235">MKGISVIIACYNSSRVLADTLRHLQVQKGCEGIAWEVIVVDNASTDHTAEIAEKVWEENPIVPLRVILETKQGEAHARRAGILAAKYDILSVVDDDNRVADNWIATLHKYYQNPEIGLIGCAGEGAFETPPPAWFKKNEHAFAIGKLYEGQFTDITEHALVPGAGLSVRKKVYDHLYTQGWKPFLEGRVGNKQTAGADSEMCLITRRLGYKIYYSNELHFRHFTTADRITWERLRNMTYGFGAADVFILVYQIHWLESTGRTSMMTRLRKLWWFNLLGKKINYFTKKNKIKDPQERELFEIRNKAFCETIVKERIKFQEAFAYLEDIKPIKP</sequence>
<keyword evidence="2" id="KW-0808">Transferase</keyword>
<dbReference type="CDD" id="cd00761">
    <property type="entry name" value="Glyco_tranf_GTA_type"/>
    <property type="match status" value="1"/>
</dbReference>
<dbReference type="AlphaFoldDB" id="E4RQ92"/>
<evidence type="ECO:0000313" key="2">
    <source>
        <dbReference type="EMBL" id="ADQ17467.1"/>
    </source>
</evidence>
<dbReference type="InterPro" id="IPR001173">
    <property type="entry name" value="Glyco_trans_2-like"/>
</dbReference>
<accession>E4RQ92</accession>
<evidence type="ECO:0000313" key="3">
    <source>
        <dbReference type="Proteomes" id="UP000007435"/>
    </source>
</evidence>
<dbReference type="GO" id="GO:0016740">
    <property type="term" value="F:transferase activity"/>
    <property type="evidence" value="ECO:0007669"/>
    <property type="project" value="UniProtKB-KW"/>
</dbReference>
<dbReference type="SUPFAM" id="SSF53448">
    <property type="entry name" value="Nucleotide-diphospho-sugar transferases"/>
    <property type="match status" value="1"/>
</dbReference>
<dbReference type="InterPro" id="IPR029044">
    <property type="entry name" value="Nucleotide-diphossugar_trans"/>
</dbReference>
<dbReference type="EMBL" id="CP002305">
    <property type="protein sequence ID" value="ADQ17467.1"/>
    <property type="molecule type" value="Genomic_DNA"/>
</dbReference>
<dbReference type="InterPro" id="IPR050834">
    <property type="entry name" value="Glycosyltransf_2"/>
</dbReference>
<reference key="1">
    <citation type="submission" date="2010-11" db="EMBL/GenBank/DDBJ databases">
        <title>The complete genome of Leadbetterella byssophila DSM 17132.</title>
        <authorList>
            <consortium name="US DOE Joint Genome Institute (JGI-PGF)"/>
            <person name="Lucas S."/>
            <person name="Copeland A."/>
            <person name="Lapidus A."/>
            <person name="Glavina del Rio T."/>
            <person name="Dalin E."/>
            <person name="Tice H."/>
            <person name="Bruce D."/>
            <person name="Goodwin L."/>
            <person name="Pitluck S."/>
            <person name="Kyrpides N."/>
            <person name="Mavromatis K."/>
            <person name="Ivanova N."/>
            <person name="Teshima H."/>
            <person name="Brettin T."/>
            <person name="Detter J.C."/>
            <person name="Han C."/>
            <person name="Tapia R."/>
            <person name="Land M."/>
            <person name="Hauser L."/>
            <person name="Markowitz V."/>
            <person name="Cheng J.-F."/>
            <person name="Hugenholtz P."/>
            <person name="Woyke T."/>
            <person name="Wu D."/>
            <person name="Tindall B."/>
            <person name="Pomrenke H.G."/>
            <person name="Brambilla E."/>
            <person name="Klenk H.-P."/>
            <person name="Eisen J.A."/>
        </authorList>
    </citation>
    <scope>NUCLEOTIDE SEQUENCE [LARGE SCALE GENOMIC DNA]</scope>
    <source>
        <strain>DSM 17132</strain>
    </source>
</reference>
<dbReference type="RefSeq" id="WP_013408516.1">
    <property type="nucleotide sequence ID" value="NC_014655.1"/>
</dbReference>
<gene>
    <name evidence="2" type="ordered locus">Lbys_1760</name>
</gene>
<evidence type="ECO:0000259" key="1">
    <source>
        <dbReference type="Pfam" id="PF00535"/>
    </source>
</evidence>
<proteinExistence type="predicted"/>
<name>E4RQ92_LEAB4</name>
<dbReference type="Pfam" id="PF00535">
    <property type="entry name" value="Glycos_transf_2"/>
    <property type="match status" value="1"/>
</dbReference>
<dbReference type="KEGG" id="lby:Lbys_1760"/>
<organism evidence="2 3">
    <name type="scientific">Leadbetterella byssophila (strain DSM 17132 / JCM 16389 / KACC 11308 / NBRC 106382 / 4M15)</name>
    <dbReference type="NCBI Taxonomy" id="649349"/>
    <lineage>
        <taxon>Bacteria</taxon>
        <taxon>Pseudomonadati</taxon>
        <taxon>Bacteroidota</taxon>
        <taxon>Cytophagia</taxon>
        <taxon>Cytophagales</taxon>
        <taxon>Leadbetterellaceae</taxon>
        <taxon>Leadbetterella</taxon>
    </lineage>
</organism>
<feature type="domain" description="Glycosyltransferase 2-like" evidence="1">
    <location>
        <begin position="5"/>
        <end position="174"/>
    </location>
</feature>
<dbReference type="PANTHER" id="PTHR43685">
    <property type="entry name" value="GLYCOSYLTRANSFERASE"/>
    <property type="match status" value="1"/>
</dbReference>
<dbReference type="PANTHER" id="PTHR43685:SF2">
    <property type="entry name" value="GLYCOSYLTRANSFERASE 2-LIKE DOMAIN-CONTAINING PROTEIN"/>
    <property type="match status" value="1"/>
</dbReference>
<dbReference type="Gene3D" id="3.90.550.10">
    <property type="entry name" value="Spore Coat Polysaccharide Biosynthesis Protein SpsA, Chain A"/>
    <property type="match status" value="1"/>
</dbReference>
<dbReference type="CAZy" id="GT2">
    <property type="family name" value="Glycosyltransferase Family 2"/>
</dbReference>
<dbReference type="HOGENOM" id="CLU_025996_19_2_10"/>